<dbReference type="GO" id="GO:0071973">
    <property type="term" value="P:bacterial-type flagellum-dependent cell motility"/>
    <property type="evidence" value="ECO:0007669"/>
    <property type="project" value="InterPro"/>
</dbReference>
<gene>
    <name evidence="5" type="primary">fliE</name>
    <name evidence="6" type="ORF">CA260_04885</name>
</gene>
<dbReference type="STRING" id="1379159.CH75_15225"/>
<comment type="similarity">
    <text evidence="2 5">Belongs to the FliE family.</text>
</comment>
<name>A0A023NU26_9GAMM</name>
<organism evidence="6 7">
    <name type="scientific">Dyella jiangningensis</name>
    <dbReference type="NCBI Taxonomy" id="1379159"/>
    <lineage>
        <taxon>Bacteria</taxon>
        <taxon>Pseudomonadati</taxon>
        <taxon>Pseudomonadota</taxon>
        <taxon>Gammaproteobacteria</taxon>
        <taxon>Lysobacterales</taxon>
        <taxon>Rhodanobacteraceae</taxon>
        <taxon>Dyella</taxon>
    </lineage>
</organism>
<keyword evidence="7" id="KW-1185">Reference proteome</keyword>
<keyword evidence="4 5" id="KW-0975">Bacterial flagellum</keyword>
<evidence type="ECO:0000313" key="7">
    <source>
        <dbReference type="Proteomes" id="UP000248926"/>
    </source>
</evidence>
<dbReference type="GO" id="GO:0005198">
    <property type="term" value="F:structural molecule activity"/>
    <property type="evidence" value="ECO:0007669"/>
    <property type="project" value="UniProtKB-UniRule"/>
</dbReference>
<sequence length="107" mass="11428">MSQIDVNNLLSQMRQMSSQVKPAEQAFTAAKPGQADFSSLLKQSIASVADAQTNAGQLALGFERGDAGADLGRTMVAVQKADLSLNTLTQVRNKLVDAYNNIMNMPV</sequence>
<dbReference type="PANTHER" id="PTHR34653:SF1">
    <property type="entry name" value="FLAGELLAR HOOK-BASAL BODY COMPLEX PROTEIN FLIE"/>
    <property type="match status" value="1"/>
</dbReference>
<dbReference type="GO" id="GO:0003774">
    <property type="term" value="F:cytoskeletal motor activity"/>
    <property type="evidence" value="ECO:0007669"/>
    <property type="project" value="InterPro"/>
</dbReference>
<comment type="subcellular location">
    <subcellularLocation>
        <location evidence="1 5">Bacterial flagellum basal body</location>
    </subcellularLocation>
</comment>
<evidence type="ECO:0000256" key="2">
    <source>
        <dbReference type="ARBA" id="ARBA00009272"/>
    </source>
</evidence>
<dbReference type="AlphaFoldDB" id="A0A023NU26"/>
<dbReference type="KEGG" id="dji:CH75_15225"/>
<dbReference type="Pfam" id="PF02049">
    <property type="entry name" value="FliE"/>
    <property type="match status" value="1"/>
</dbReference>
<dbReference type="InterPro" id="IPR001624">
    <property type="entry name" value="FliE"/>
</dbReference>
<comment type="caution">
    <text evidence="6">The sequence shown here is derived from an EMBL/GenBank/DDBJ whole genome shotgun (WGS) entry which is preliminary data.</text>
</comment>
<dbReference type="HOGENOM" id="CLU_147249_0_0_6"/>
<proteinExistence type="inferred from homology"/>
<accession>A0A023NU26</accession>
<dbReference type="PANTHER" id="PTHR34653">
    <property type="match status" value="1"/>
</dbReference>
<dbReference type="PRINTS" id="PR01006">
    <property type="entry name" value="FLGHOOKFLIE"/>
</dbReference>
<dbReference type="HAMAP" id="MF_00724">
    <property type="entry name" value="FliE"/>
    <property type="match status" value="1"/>
</dbReference>
<dbReference type="RefSeq" id="WP_038620707.1">
    <property type="nucleotide sequence ID" value="NZ_NFZS01000001.1"/>
</dbReference>
<dbReference type="GO" id="GO:0009425">
    <property type="term" value="C:bacterial-type flagellum basal body"/>
    <property type="evidence" value="ECO:0007669"/>
    <property type="project" value="UniProtKB-SubCell"/>
</dbReference>
<evidence type="ECO:0000256" key="1">
    <source>
        <dbReference type="ARBA" id="ARBA00004117"/>
    </source>
</evidence>
<dbReference type="EMBL" id="NFZS01000001">
    <property type="protein sequence ID" value="RAO77227.1"/>
    <property type="molecule type" value="Genomic_DNA"/>
</dbReference>
<evidence type="ECO:0000256" key="5">
    <source>
        <dbReference type="HAMAP-Rule" id="MF_00724"/>
    </source>
</evidence>
<dbReference type="OrthoDB" id="8909229at2"/>
<keyword evidence="6" id="KW-0282">Flagellum</keyword>
<keyword evidence="6" id="KW-0966">Cell projection</keyword>
<evidence type="ECO:0000313" key="6">
    <source>
        <dbReference type="EMBL" id="RAO77227.1"/>
    </source>
</evidence>
<reference evidence="6 7" key="1">
    <citation type="journal article" date="2018" name="Genet. Mol. Biol.">
        <title>The genome sequence of Dyella jiangningensis FCAV SCS01 from a lignocellulose-decomposing microbial consortium metagenome reveals potential for biotechnological applications.</title>
        <authorList>
            <person name="Desiderato J.G."/>
            <person name="Alvarenga D.O."/>
            <person name="Constancio M.T.L."/>
            <person name="Alves L.M.C."/>
            <person name="Varani A.M."/>
        </authorList>
    </citation>
    <scope>NUCLEOTIDE SEQUENCE [LARGE SCALE GENOMIC DNA]</scope>
    <source>
        <strain evidence="6 7">FCAV SCS01</strain>
    </source>
</reference>
<evidence type="ECO:0000256" key="3">
    <source>
        <dbReference type="ARBA" id="ARBA00018024"/>
    </source>
</evidence>
<evidence type="ECO:0000256" key="4">
    <source>
        <dbReference type="ARBA" id="ARBA00023143"/>
    </source>
</evidence>
<keyword evidence="6" id="KW-0969">Cilium</keyword>
<dbReference type="Proteomes" id="UP000248926">
    <property type="component" value="Unassembled WGS sequence"/>
</dbReference>
<protein>
    <recommendedName>
        <fullName evidence="3 5">Flagellar hook-basal body complex protein FliE</fullName>
    </recommendedName>
</protein>
<dbReference type="NCBIfam" id="TIGR00205">
    <property type="entry name" value="fliE"/>
    <property type="match status" value="1"/>
</dbReference>